<dbReference type="RefSeq" id="WP_113959575.1">
    <property type="nucleotide sequence ID" value="NZ_QNRR01000006.1"/>
</dbReference>
<keyword evidence="2" id="KW-1185">Reference proteome</keyword>
<accession>A0A366HIF4</accession>
<comment type="caution">
    <text evidence="1">The sequence shown here is derived from an EMBL/GenBank/DDBJ whole genome shotgun (WGS) entry which is preliminary data.</text>
</comment>
<reference evidence="1 2" key="1">
    <citation type="submission" date="2018-06" db="EMBL/GenBank/DDBJ databases">
        <title>Genomic Encyclopedia of Type Strains, Phase IV (KMG-IV): sequencing the most valuable type-strain genomes for metagenomic binning, comparative biology and taxonomic classification.</title>
        <authorList>
            <person name="Goeker M."/>
        </authorList>
    </citation>
    <scope>NUCLEOTIDE SEQUENCE [LARGE SCALE GENOMIC DNA]</scope>
    <source>
        <strain evidence="1 2">DSM 25532</strain>
    </source>
</reference>
<name>A0A366HIF4_9BACT</name>
<dbReference type="Proteomes" id="UP000253426">
    <property type="component" value="Unassembled WGS sequence"/>
</dbReference>
<evidence type="ECO:0000313" key="2">
    <source>
        <dbReference type="Proteomes" id="UP000253426"/>
    </source>
</evidence>
<sequence>MPRVPFSRRPQPGNHGRWLHYRVAPGLRSLQYVESRSGKNACIFVSKAKDRELWKMASQQGHENPAVMFIANLTKLCAAHMERRAAA</sequence>
<dbReference type="AlphaFoldDB" id="A0A366HIF4"/>
<dbReference type="EMBL" id="QNRR01000006">
    <property type="protein sequence ID" value="RBP42442.1"/>
    <property type="molecule type" value="Genomic_DNA"/>
</dbReference>
<gene>
    <name evidence="1" type="ORF">DES53_106149</name>
</gene>
<evidence type="ECO:0000313" key="1">
    <source>
        <dbReference type="EMBL" id="RBP42442.1"/>
    </source>
</evidence>
<protein>
    <submittedName>
        <fullName evidence="1">Uncharacterized protein</fullName>
    </submittedName>
</protein>
<proteinExistence type="predicted"/>
<organism evidence="1 2">
    <name type="scientific">Roseimicrobium gellanilyticum</name>
    <dbReference type="NCBI Taxonomy" id="748857"/>
    <lineage>
        <taxon>Bacteria</taxon>
        <taxon>Pseudomonadati</taxon>
        <taxon>Verrucomicrobiota</taxon>
        <taxon>Verrucomicrobiia</taxon>
        <taxon>Verrucomicrobiales</taxon>
        <taxon>Verrucomicrobiaceae</taxon>
        <taxon>Roseimicrobium</taxon>
    </lineage>
</organism>